<evidence type="ECO:0000256" key="6">
    <source>
        <dbReference type="ARBA" id="ARBA00023027"/>
    </source>
</evidence>
<dbReference type="AlphaFoldDB" id="A0A2V0P6F3"/>
<dbReference type="Gene3D" id="3.90.25.10">
    <property type="entry name" value="UDP-galactose 4-epimerase, domain 1"/>
    <property type="match status" value="1"/>
</dbReference>
<keyword evidence="7 8" id="KW-0413">Isomerase</keyword>
<sequence length="361" mass="38801">MVKVLVTGGLGFIGSHTTLALLEAGHSAVIVDDLSNSFPRVFGHLQKLAGPRAGKMKFVEADVCDLEKLDAIFEAEKPDAVIHFAGFKAVGESMEQPTKYYRNNLVSSINLLDVMPKHGCNMLVFSSSATVYGIPERVPLTEDCPLSAINPYGRTKLFQEDMFRDAAAADGALRIILLRYFNPVGAHPSGDIGEHPVGVPNNLMPYVGQVALGQREFLRVFGDDYDTPDGTAVRDYIHVMDLAEGHVAALDKISKTPDYGCQAVNLGTGKGTSVLEMIKAFEKASGAKVPFKIVGRRAGDAPAVWAGTELAAEMLGWRATRGLDDMCASLWKWATKYPKGYETPENGVAAAKEPAVAAASK</sequence>
<evidence type="ECO:0000259" key="9">
    <source>
        <dbReference type="Pfam" id="PF16363"/>
    </source>
</evidence>
<dbReference type="Gene3D" id="3.40.50.720">
    <property type="entry name" value="NAD(P)-binding Rossmann-like Domain"/>
    <property type="match status" value="1"/>
</dbReference>
<evidence type="ECO:0000313" key="10">
    <source>
        <dbReference type="EMBL" id="GBF95426.1"/>
    </source>
</evidence>
<proteinExistence type="inferred from homology"/>
<dbReference type="CDD" id="cd05247">
    <property type="entry name" value="UDP_G4E_1_SDR_e"/>
    <property type="match status" value="1"/>
</dbReference>
<comment type="pathway">
    <text evidence="3 8">Carbohydrate metabolism; galactose metabolism.</text>
</comment>
<dbReference type="GO" id="GO:0006012">
    <property type="term" value="P:galactose metabolic process"/>
    <property type="evidence" value="ECO:0007669"/>
    <property type="project" value="UniProtKB-UniPathway"/>
</dbReference>
<evidence type="ECO:0000256" key="1">
    <source>
        <dbReference type="ARBA" id="ARBA00000083"/>
    </source>
</evidence>
<evidence type="ECO:0000256" key="7">
    <source>
        <dbReference type="ARBA" id="ARBA00023235"/>
    </source>
</evidence>
<organism evidence="10 11">
    <name type="scientific">Raphidocelis subcapitata</name>
    <dbReference type="NCBI Taxonomy" id="307507"/>
    <lineage>
        <taxon>Eukaryota</taxon>
        <taxon>Viridiplantae</taxon>
        <taxon>Chlorophyta</taxon>
        <taxon>core chlorophytes</taxon>
        <taxon>Chlorophyceae</taxon>
        <taxon>CS clade</taxon>
        <taxon>Sphaeropleales</taxon>
        <taxon>Selenastraceae</taxon>
        <taxon>Raphidocelis</taxon>
    </lineage>
</organism>
<accession>A0A2V0P6F3</accession>
<dbReference type="InterPro" id="IPR016040">
    <property type="entry name" value="NAD(P)-bd_dom"/>
</dbReference>
<dbReference type="InterPro" id="IPR036291">
    <property type="entry name" value="NAD(P)-bd_dom_sf"/>
</dbReference>
<dbReference type="EMBL" id="BDRX01000064">
    <property type="protein sequence ID" value="GBF95426.1"/>
    <property type="molecule type" value="Genomic_DNA"/>
</dbReference>
<dbReference type="Proteomes" id="UP000247498">
    <property type="component" value="Unassembled WGS sequence"/>
</dbReference>
<protein>
    <recommendedName>
        <fullName evidence="5 8">UDP-glucose 4-epimerase</fullName>
        <ecNumber evidence="8">5.1.3.-</ecNumber>
    </recommendedName>
</protein>
<gene>
    <name evidence="10" type="ORF">Rsub_08388</name>
</gene>
<comment type="caution">
    <text evidence="10">The sequence shown here is derived from an EMBL/GenBank/DDBJ whole genome shotgun (WGS) entry which is preliminary data.</text>
</comment>
<dbReference type="SUPFAM" id="SSF51735">
    <property type="entry name" value="NAD(P)-binding Rossmann-fold domains"/>
    <property type="match status" value="1"/>
</dbReference>
<dbReference type="STRING" id="307507.A0A2V0P6F3"/>
<comment type="catalytic activity">
    <reaction evidence="1">
        <text>UDP-alpha-D-glucose = UDP-alpha-D-galactose</text>
        <dbReference type="Rhea" id="RHEA:22168"/>
        <dbReference type="ChEBI" id="CHEBI:58885"/>
        <dbReference type="ChEBI" id="CHEBI:66914"/>
        <dbReference type="EC" id="5.1.3.2"/>
    </reaction>
</comment>
<dbReference type="FunCoup" id="A0A2V0P6F3">
    <property type="interactions" value="1112"/>
</dbReference>
<dbReference type="EC" id="5.1.3.-" evidence="8"/>
<keyword evidence="6 8" id="KW-0520">NAD</keyword>
<dbReference type="UniPathway" id="UPA00214"/>
<dbReference type="InParanoid" id="A0A2V0P6F3"/>
<comment type="similarity">
    <text evidence="4 8">Belongs to the NAD(P)-dependent epimerase/dehydratase family.</text>
</comment>
<evidence type="ECO:0000256" key="2">
    <source>
        <dbReference type="ARBA" id="ARBA00001911"/>
    </source>
</evidence>
<dbReference type="GO" id="GO:0005829">
    <property type="term" value="C:cytosol"/>
    <property type="evidence" value="ECO:0007669"/>
    <property type="project" value="TreeGrafter"/>
</dbReference>
<dbReference type="PANTHER" id="PTHR43725">
    <property type="entry name" value="UDP-GLUCOSE 4-EPIMERASE"/>
    <property type="match status" value="1"/>
</dbReference>
<dbReference type="PANTHER" id="PTHR43725:SF47">
    <property type="entry name" value="UDP-GLUCOSE 4-EPIMERASE"/>
    <property type="match status" value="1"/>
</dbReference>
<comment type="cofactor">
    <cofactor evidence="2 8">
        <name>NAD(+)</name>
        <dbReference type="ChEBI" id="CHEBI:57540"/>
    </cofactor>
</comment>
<evidence type="ECO:0000313" key="11">
    <source>
        <dbReference type="Proteomes" id="UP000247498"/>
    </source>
</evidence>
<dbReference type="NCBIfam" id="TIGR01179">
    <property type="entry name" value="galE"/>
    <property type="match status" value="1"/>
</dbReference>
<dbReference type="OrthoDB" id="9402762at2759"/>
<dbReference type="GO" id="GO:0003978">
    <property type="term" value="F:UDP-glucose 4-epimerase activity"/>
    <property type="evidence" value="ECO:0007669"/>
    <property type="project" value="UniProtKB-UniRule"/>
</dbReference>
<dbReference type="InterPro" id="IPR005886">
    <property type="entry name" value="UDP_G4E"/>
</dbReference>
<evidence type="ECO:0000256" key="4">
    <source>
        <dbReference type="ARBA" id="ARBA00007637"/>
    </source>
</evidence>
<reference evidence="10 11" key="1">
    <citation type="journal article" date="2018" name="Sci. Rep.">
        <title>Raphidocelis subcapitata (=Pseudokirchneriella subcapitata) provides an insight into genome evolution and environmental adaptations in the Sphaeropleales.</title>
        <authorList>
            <person name="Suzuki S."/>
            <person name="Yamaguchi H."/>
            <person name="Nakajima N."/>
            <person name="Kawachi M."/>
        </authorList>
    </citation>
    <scope>NUCLEOTIDE SEQUENCE [LARGE SCALE GENOMIC DNA]</scope>
    <source>
        <strain evidence="10 11">NIES-35</strain>
    </source>
</reference>
<dbReference type="Pfam" id="PF16363">
    <property type="entry name" value="GDP_Man_Dehyd"/>
    <property type="match status" value="1"/>
</dbReference>
<name>A0A2V0P6F3_9CHLO</name>
<keyword evidence="11" id="KW-1185">Reference proteome</keyword>
<evidence type="ECO:0000256" key="5">
    <source>
        <dbReference type="ARBA" id="ARBA00013189"/>
    </source>
</evidence>
<keyword evidence="8" id="KW-0119">Carbohydrate metabolism</keyword>
<feature type="domain" description="NAD(P)-binding" evidence="9">
    <location>
        <begin position="5"/>
        <end position="328"/>
    </location>
</feature>
<evidence type="ECO:0000256" key="8">
    <source>
        <dbReference type="RuleBase" id="RU366046"/>
    </source>
</evidence>
<evidence type="ECO:0000256" key="3">
    <source>
        <dbReference type="ARBA" id="ARBA00004947"/>
    </source>
</evidence>